<protein>
    <recommendedName>
        <fullName evidence="4">Methyl-accepting transducer domain-containing protein</fullName>
    </recommendedName>
</protein>
<dbReference type="InterPro" id="IPR004089">
    <property type="entry name" value="MCPsignal_dom"/>
</dbReference>
<dbReference type="SMART" id="SM00283">
    <property type="entry name" value="MA"/>
    <property type="match status" value="1"/>
</dbReference>
<feature type="transmembrane region" description="Helical" evidence="3">
    <location>
        <begin position="15"/>
        <end position="35"/>
    </location>
</feature>
<keyword evidence="6" id="KW-1185">Reference proteome</keyword>
<name>A0ABS6FLB4_9BACL</name>
<dbReference type="Gene3D" id="1.10.287.950">
    <property type="entry name" value="Methyl-accepting chemotaxis protein"/>
    <property type="match status" value="1"/>
</dbReference>
<feature type="domain" description="Methyl-accepting transducer" evidence="4">
    <location>
        <begin position="214"/>
        <end position="471"/>
    </location>
</feature>
<dbReference type="Pfam" id="PF00015">
    <property type="entry name" value="MCPsignal"/>
    <property type="match status" value="1"/>
</dbReference>
<feature type="transmembrane region" description="Helical" evidence="3">
    <location>
        <begin position="69"/>
        <end position="88"/>
    </location>
</feature>
<gene>
    <name evidence="5" type="ORF">KQJ23_04015</name>
</gene>
<feature type="transmembrane region" description="Helical" evidence="3">
    <location>
        <begin position="148"/>
        <end position="169"/>
    </location>
</feature>
<evidence type="ECO:0000256" key="2">
    <source>
        <dbReference type="PROSITE-ProRule" id="PRU00284"/>
    </source>
</evidence>
<reference evidence="5 6" key="1">
    <citation type="submission" date="2021-06" db="EMBL/GenBank/DDBJ databases">
        <authorList>
            <person name="Sun Q."/>
            <person name="Li D."/>
        </authorList>
    </citation>
    <scope>NUCLEOTIDE SEQUENCE [LARGE SCALE GENOMIC DNA]</scope>
    <source>
        <strain evidence="5 6">MSJ-6</strain>
    </source>
</reference>
<evidence type="ECO:0000256" key="1">
    <source>
        <dbReference type="ARBA" id="ARBA00023224"/>
    </source>
</evidence>
<sequence>MHLQGRFSFHQVTKINYFILLAFSTIFALEAPFVHGRETGLRISLIMIITCVIGSLIYLAHLKAWLPEVLVGALIPLAPAVITLALLYFEQGAFRFFLIFPVTIVSSAMYFRKDVLLTFTGLLNVLLILFFIFDPSSLLGIQWELSDFIMRLAFLNSTAIYLFFLTTWGKNLMDESARREAAASDLSAALETTLEEISLYTKRLNESVTSSNESISGTRSISGTVVLAVQEIARGIEQEAANLNDIHASIATVDRLVQQVHQGSASTLSESAQVGELVSQGNVEAEELAERISVVQKAIQSALGAVTAMHGEMQQIREILLSISQISNQTNLLSLNAAIESARAGESGRGFAVVASEIRKLAATSGEMTGQIQSIVEKLSTVSQAALDDVQLGYSATEQGFLIAERFRDGFKMIEHSFTGISALIRDEAAAMDTMKRQFVEIRDQISEIAGITEEHSATTEQMLSSIEDQNERIVSIHKEMEDVRQVSEKLGEMTARSK</sequence>
<accession>A0ABS6FLB4</accession>
<evidence type="ECO:0000256" key="3">
    <source>
        <dbReference type="SAM" id="Phobius"/>
    </source>
</evidence>
<keyword evidence="3" id="KW-0812">Transmembrane</keyword>
<feature type="transmembrane region" description="Helical" evidence="3">
    <location>
        <begin position="116"/>
        <end position="133"/>
    </location>
</feature>
<evidence type="ECO:0000259" key="4">
    <source>
        <dbReference type="PROSITE" id="PS50111"/>
    </source>
</evidence>
<dbReference type="PROSITE" id="PS50111">
    <property type="entry name" value="CHEMOTAXIS_TRANSDUC_2"/>
    <property type="match status" value="1"/>
</dbReference>
<evidence type="ECO:0000313" key="5">
    <source>
        <dbReference type="EMBL" id="MBU5670992.1"/>
    </source>
</evidence>
<proteinExistence type="predicted"/>
<keyword evidence="1 2" id="KW-0807">Transducer</keyword>
<feature type="transmembrane region" description="Helical" evidence="3">
    <location>
        <begin position="94"/>
        <end position="111"/>
    </location>
</feature>
<keyword evidence="3" id="KW-0472">Membrane</keyword>
<evidence type="ECO:0000313" key="6">
    <source>
        <dbReference type="Proteomes" id="UP000743001"/>
    </source>
</evidence>
<dbReference type="PANTHER" id="PTHR32089:SF112">
    <property type="entry name" value="LYSOZYME-LIKE PROTEIN-RELATED"/>
    <property type="match status" value="1"/>
</dbReference>
<dbReference type="EMBL" id="JAHLQJ010000003">
    <property type="protein sequence ID" value="MBU5670992.1"/>
    <property type="molecule type" value="Genomic_DNA"/>
</dbReference>
<keyword evidence="3" id="KW-1133">Transmembrane helix</keyword>
<dbReference type="Proteomes" id="UP000743001">
    <property type="component" value="Unassembled WGS sequence"/>
</dbReference>
<feature type="transmembrane region" description="Helical" evidence="3">
    <location>
        <begin position="41"/>
        <end position="62"/>
    </location>
</feature>
<dbReference type="SUPFAM" id="SSF58104">
    <property type="entry name" value="Methyl-accepting chemotaxis protein (MCP) signaling domain"/>
    <property type="match status" value="1"/>
</dbReference>
<comment type="caution">
    <text evidence="5">The sequence shown here is derived from an EMBL/GenBank/DDBJ whole genome shotgun (WGS) entry which is preliminary data.</text>
</comment>
<dbReference type="PANTHER" id="PTHR32089">
    <property type="entry name" value="METHYL-ACCEPTING CHEMOTAXIS PROTEIN MCPB"/>
    <property type="match status" value="1"/>
</dbReference>
<organism evidence="5 6">
    <name type="scientific">Paenibacillus brevis</name>
    <dbReference type="NCBI Taxonomy" id="2841508"/>
    <lineage>
        <taxon>Bacteria</taxon>
        <taxon>Bacillati</taxon>
        <taxon>Bacillota</taxon>
        <taxon>Bacilli</taxon>
        <taxon>Bacillales</taxon>
        <taxon>Paenibacillaceae</taxon>
        <taxon>Paenibacillus</taxon>
    </lineage>
</organism>